<organism evidence="5">
    <name type="scientific">Rodentolepis nana</name>
    <name type="common">Dwarf tapeworm</name>
    <name type="synonym">Hymenolepis nana</name>
    <dbReference type="NCBI Taxonomy" id="102285"/>
    <lineage>
        <taxon>Eukaryota</taxon>
        <taxon>Metazoa</taxon>
        <taxon>Spiralia</taxon>
        <taxon>Lophotrochozoa</taxon>
        <taxon>Platyhelminthes</taxon>
        <taxon>Cestoda</taxon>
        <taxon>Eucestoda</taxon>
        <taxon>Cyclophyllidea</taxon>
        <taxon>Hymenolepididae</taxon>
        <taxon>Rodentolepis</taxon>
    </lineage>
</organism>
<dbReference type="WBParaSite" id="HNAJ_0001148701-mRNA-1">
    <property type="protein sequence ID" value="HNAJ_0001148701-mRNA-1"/>
    <property type="gene ID" value="HNAJ_0001148701"/>
</dbReference>
<dbReference type="InterPro" id="IPR013783">
    <property type="entry name" value="Ig-like_fold"/>
</dbReference>
<gene>
    <name evidence="3" type="ORF">HNAJ_LOCUS11477</name>
</gene>
<proteinExistence type="predicted"/>
<accession>A0A0R3TUN7</accession>
<evidence type="ECO:0000313" key="4">
    <source>
        <dbReference type="Proteomes" id="UP000278807"/>
    </source>
</evidence>
<reference evidence="3 4" key="2">
    <citation type="submission" date="2018-11" db="EMBL/GenBank/DDBJ databases">
        <authorList>
            <consortium name="Pathogen Informatics"/>
        </authorList>
    </citation>
    <scope>NUCLEOTIDE SEQUENCE [LARGE SCALE GENOMIC DNA]</scope>
</reference>
<evidence type="ECO:0000256" key="1">
    <source>
        <dbReference type="SAM" id="SignalP"/>
    </source>
</evidence>
<feature type="signal peptide" evidence="1">
    <location>
        <begin position="1"/>
        <end position="32"/>
    </location>
</feature>
<sequence>MGVVTPGISDHLRSSWFPLLILTLLLIPKCSSLPHFYQVNMRLNSNDPLLELRCPLYQAVSGDVLIFSNMQDQELLRVVLQENSPPPVLALPIDSLSKDARAFAYVCRVFEPKTNSLVSKTTFAVQKQVKSNTKGVPVYETFHYEPEEVKTIKATIDKPLKVECPVKGGNHVWFRAGGEMILSPENKERMTVLNIISVQSSDLGTYYCASLKSSIEDEEKEDTSVGLLLPVQKFVVMAQENSVLTRSADVTTNPNHSAVQSCGDVVKELTPSDMITWERPLGTVHLVHSGRRQLNLKSVTTAATHPYHCSLEGHTIQRILTPSLAPLVRSRRSLMSK</sequence>
<keyword evidence="4" id="KW-1185">Reference proteome</keyword>
<reference evidence="5" key="1">
    <citation type="submission" date="2017-02" db="UniProtKB">
        <authorList>
            <consortium name="WormBaseParasite"/>
        </authorList>
    </citation>
    <scope>IDENTIFICATION</scope>
</reference>
<dbReference type="PROSITE" id="PS50835">
    <property type="entry name" value="IG_LIKE"/>
    <property type="match status" value="1"/>
</dbReference>
<feature type="chain" id="PRO_5043132049" evidence="1">
    <location>
        <begin position="33"/>
        <end position="337"/>
    </location>
</feature>
<dbReference type="InterPro" id="IPR036179">
    <property type="entry name" value="Ig-like_dom_sf"/>
</dbReference>
<evidence type="ECO:0000313" key="5">
    <source>
        <dbReference type="WBParaSite" id="HNAJ_0001148701-mRNA-1"/>
    </source>
</evidence>
<dbReference type="AlphaFoldDB" id="A0A0R3TUN7"/>
<dbReference type="Gene3D" id="2.60.40.10">
    <property type="entry name" value="Immunoglobulins"/>
    <property type="match status" value="1"/>
</dbReference>
<evidence type="ECO:0000313" key="3">
    <source>
        <dbReference type="EMBL" id="VDO10547.1"/>
    </source>
</evidence>
<evidence type="ECO:0000259" key="2">
    <source>
        <dbReference type="PROSITE" id="PS50835"/>
    </source>
</evidence>
<keyword evidence="1" id="KW-0732">Signal</keyword>
<dbReference type="SUPFAM" id="SSF48726">
    <property type="entry name" value="Immunoglobulin"/>
    <property type="match status" value="1"/>
</dbReference>
<dbReference type="Proteomes" id="UP000278807">
    <property type="component" value="Unassembled WGS sequence"/>
</dbReference>
<protein>
    <submittedName>
        <fullName evidence="5">Ig-like domain-containing protein</fullName>
    </submittedName>
</protein>
<dbReference type="STRING" id="102285.A0A0R3TUN7"/>
<dbReference type="EMBL" id="UZAE01013599">
    <property type="protein sequence ID" value="VDO10547.1"/>
    <property type="molecule type" value="Genomic_DNA"/>
</dbReference>
<feature type="domain" description="Ig-like" evidence="2">
    <location>
        <begin position="173"/>
        <end position="224"/>
    </location>
</feature>
<name>A0A0R3TUN7_RODNA</name>
<dbReference type="InterPro" id="IPR007110">
    <property type="entry name" value="Ig-like_dom"/>
</dbReference>